<dbReference type="SUPFAM" id="SSF48537">
    <property type="entry name" value="Phospholipase C/P1 nuclease"/>
    <property type="match status" value="1"/>
</dbReference>
<dbReference type="Proteomes" id="UP000539052">
    <property type="component" value="Unassembled WGS sequence"/>
</dbReference>
<protein>
    <submittedName>
        <fullName evidence="2">Zinc dependent phospholipase C family protein</fullName>
    </submittedName>
</protein>
<proteinExistence type="predicted"/>
<name>A0ABX1VXH5_9FIRM</name>
<comment type="caution">
    <text evidence="2">The sequence shown here is derived from an EMBL/GenBank/DDBJ whole genome shotgun (WGS) entry which is preliminary data.</text>
</comment>
<sequence>MKTIDHKNLADYLLESTFKSGITRYRKAFVIGCIVPDYIPITYMRGFIKSKEFKGHNTESSKKYIEKRIKKLEKRKLKTSVDFFRIGIMIHYIADSFTYPHNETFCGNVRTHIAYEYELHKTFNSILKRNCEKKKEIKITELLEYIKNQHVCYDQAEQSFINDCNFILNVCLNVLNTLMNSEEYQKLNNEKVINELITSN</sequence>
<dbReference type="RefSeq" id="WP_170824077.1">
    <property type="nucleotide sequence ID" value="NZ_JAAOXG010000080.1"/>
</dbReference>
<dbReference type="InterPro" id="IPR029002">
    <property type="entry name" value="PLPC/GPLD1"/>
</dbReference>
<keyword evidence="3" id="KW-1185">Reference proteome</keyword>
<dbReference type="Gene3D" id="1.10.575.10">
    <property type="entry name" value="P1 Nuclease"/>
    <property type="match status" value="1"/>
</dbReference>
<evidence type="ECO:0000259" key="1">
    <source>
        <dbReference type="Pfam" id="PF00882"/>
    </source>
</evidence>
<dbReference type="EMBL" id="JAAOXG010000080">
    <property type="protein sequence ID" value="NNJ33041.1"/>
    <property type="molecule type" value="Genomic_DNA"/>
</dbReference>
<dbReference type="Pfam" id="PF00882">
    <property type="entry name" value="Zn_dep_PLPC"/>
    <property type="match status" value="1"/>
</dbReference>
<evidence type="ECO:0000313" key="3">
    <source>
        <dbReference type="Proteomes" id="UP000539052"/>
    </source>
</evidence>
<organism evidence="2 3">
    <name type="scientific">Lacrimispora defluvii</name>
    <dbReference type="NCBI Taxonomy" id="2719233"/>
    <lineage>
        <taxon>Bacteria</taxon>
        <taxon>Bacillati</taxon>
        <taxon>Bacillota</taxon>
        <taxon>Clostridia</taxon>
        <taxon>Lachnospirales</taxon>
        <taxon>Lachnospiraceae</taxon>
        <taxon>Lacrimispora</taxon>
    </lineage>
</organism>
<reference evidence="2 3" key="1">
    <citation type="submission" date="2020-03" db="EMBL/GenBank/DDBJ databases">
        <title>Genome Sequence of industrial isolate, B5A.</title>
        <authorList>
            <person name="Sharma S."/>
            <person name="Patil P.B."/>
            <person name="Korpole S."/>
        </authorList>
    </citation>
    <scope>NUCLEOTIDE SEQUENCE [LARGE SCALE GENOMIC DNA]</scope>
    <source>
        <strain evidence="2 3">PI-S10-B5A</strain>
    </source>
</reference>
<gene>
    <name evidence="2" type="ORF">G9470_25110</name>
</gene>
<evidence type="ECO:0000313" key="2">
    <source>
        <dbReference type="EMBL" id="NNJ33041.1"/>
    </source>
</evidence>
<accession>A0ABX1VXH5</accession>
<dbReference type="InterPro" id="IPR008947">
    <property type="entry name" value="PLipase_C/P1_nuclease_dom_sf"/>
</dbReference>
<feature type="domain" description="Phospholipase C/D" evidence="1">
    <location>
        <begin position="7"/>
        <end position="153"/>
    </location>
</feature>